<feature type="non-terminal residue" evidence="3">
    <location>
        <position position="191"/>
    </location>
</feature>
<sequence>MEELISGFLQIFNVGTILWIALGEVLGIILGALPGLTATMGIALMVPISFQLSNASGMALLLGVYCGAVSGASIPAILLGIPGNPNAIATVYDGHAMTKKGLAGQALGGAVVASFIGGIASLIILVLFSPLIAKMTLAFGPAEKACLAMVGLTIIASVSSENLAKGILTGALGLSLSLLGTDPFSNALRIP</sequence>
<evidence type="ECO:0000256" key="1">
    <source>
        <dbReference type="SAM" id="Phobius"/>
    </source>
</evidence>
<dbReference type="EMBL" id="BARW01011937">
    <property type="protein sequence ID" value="GAI78498.1"/>
    <property type="molecule type" value="Genomic_DNA"/>
</dbReference>
<reference evidence="3" key="1">
    <citation type="journal article" date="2014" name="Front. Microbiol.">
        <title>High frequency of phylogenetically diverse reductive dehalogenase-homologous genes in deep subseafloor sedimentary metagenomes.</title>
        <authorList>
            <person name="Kawai M."/>
            <person name="Futagami T."/>
            <person name="Toyoda A."/>
            <person name="Takaki Y."/>
            <person name="Nishi S."/>
            <person name="Hori S."/>
            <person name="Arai W."/>
            <person name="Tsubouchi T."/>
            <person name="Morono Y."/>
            <person name="Uchiyama I."/>
            <person name="Ito T."/>
            <person name="Fujiyama A."/>
            <person name="Inagaki F."/>
            <person name="Takami H."/>
        </authorList>
    </citation>
    <scope>NUCLEOTIDE SEQUENCE</scope>
    <source>
        <strain evidence="3">Expedition CK06-06</strain>
    </source>
</reference>
<name>X1RD66_9ZZZZ</name>
<comment type="caution">
    <text evidence="3">The sequence shown here is derived from an EMBL/GenBank/DDBJ whole genome shotgun (WGS) entry which is preliminary data.</text>
</comment>
<dbReference type="AlphaFoldDB" id="X1RD66"/>
<feature type="domain" description="DUF112" evidence="2">
    <location>
        <begin position="17"/>
        <end position="189"/>
    </location>
</feature>
<dbReference type="InterPro" id="IPR002823">
    <property type="entry name" value="DUF112_TM"/>
</dbReference>
<evidence type="ECO:0000313" key="3">
    <source>
        <dbReference type="EMBL" id="GAI78498.1"/>
    </source>
</evidence>
<protein>
    <recommendedName>
        <fullName evidence="2">DUF112 domain-containing protein</fullName>
    </recommendedName>
</protein>
<proteinExistence type="predicted"/>
<keyword evidence="1" id="KW-1133">Transmembrane helix</keyword>
<dbReference type="PANTHER" id="PTHR35342:SF5">
    <property type="entry name" value="TRICARBOXYLIC TRANSPORT PROTEIN"/>
    <property type="match status" value="1"/>
</dbReference>
<feature type="transmembrane region" description="Helical" evidence="1">
    <location>
        <begin position="17"/>
        <end position="46"/>
    </location>
</feature>
<dbReference type="PANTHER" id="PTHR35342">
    <property type="entry name" value="TRICARBOXYLIC TRANSPORT PROTEIN"/>
    <property type="match status" value="1"/>
</dbReference>
<feature type="transmembrane region" description="Helical" evidence="1">
    <location>
        <begin position="58"/>
        <end position="82"/>
    </location>
</feature>
<accession>X1RD66</accession>
<feature type="transmembrane region" description="Helical" evidence="1">
    <location>
        <begin position="102"/>
        <end position="128"/>
    </location>
</feature>
<keyword evidence="1" id="KW-0472">Membrane</keyword>
<gene>
    <name evidence="3" type="ORF">S12H4_22762</name>
</gene>
<keyword evidence="1" id="KW-0812">Transmembrane</keyword>
<dbReference type="Pfam" id="PF01970">
    <property type="entry name" value="TctA"/>
    <property type="match status" value="1"/>
</dbReference>
<evidence type="ECO:0000259" key="2">
    <source>
        <dbReference type="Pfam" id="PF01970"/>
    </source>
</evidence>
<organism evidence="3">
    <name type="scientific">marine sediment metagenome</name>
    <dbReference type="NCBI Taxonomy" id="412755"/>
    <lineage>
        <taxon>unclassified sequences</taxon>
        <taxon>metagenomes</taxon>
        <taxon>ecological metagenomes</taxon>
    </lineage>
</organism>